<dbReference type="PANTHER" id="PTHR30294:SF29">
    <property type="entry name" value="MULTIDRUG ABC TRANSPORTER PERMEASE YBHS-RELATED"/>
    <property type="match status" value="1"/>
</dbReference>
<gene>
    <name evidence="7" type="ORF">JIN87_10915</name>
</gene>
<comment type="subcellular location">
    <subcellularLocation>
        <location evidence="1">Cell membrane</location>
        <topology evidence="1">Multi-pass membrane protein</topology>
    </subcellularLocation>
</comment>
<organism evidence="7 8">
    <name type="scientific">Pelagicoccus mobilis</name>
    <dbReference type="NCBI Taxonomy" id="415221"/>
    <lineage>
        <taxon>Bacteria</taxon>
        <taxon>Pseudomonadati</taxon>
        <taxon>Verrucomicrobiota</taxon>
        <taxon>Opitutia</taxon>
        <taxon>Puniceicoccales</taxon>
        <taxon>Pelagicoccaceae</taxon>
        <taxon>Pelagicoccus</taxon>
    </lineage>
</organism>
<protein>
    <submittedName>
        <fullName evidence="7">ABC transporter permease subunit</fullName>
    </submittedName>
</protein>
<keyword evidence="4 6" id="KW-1133">Transmembrane helix</keyword>
<evidence type="ECO:0000256" key="5">
    <source>
        <dbReference type="ARBA" id="ARBA00023136"/>
    </source>
</evidence>
<accession>A0A934RY42</accession>
<dbReference type="Pfam" id="PF12679">
    <property type="entry name" value="ABC2_membrane_2"/>
    <property type="match status" value="1"/>
</dbReference>
<feature type="transmembrane region" description="Helical" evidence="6">
    <location>
        <begin position="44"/>
        <end position="65"/>
    </location>
</feature>
<feature type="transmembrane region" description="Helical" evidence="6">
    <location>
        <begin position="16"/>
        <end position="38"/>
    </location>
</feature>
<evidence type="ECO:0000256" key="1">
    <source>
        <dbReference type="ARBA" id="ARBA00004651"/>
    </source>
</evidence>
<name>A0A934RY42_9BACT</name>
<dbReference type="AlphaFoldDB" id="A0A934RY42"/>
<evidence type="ECO:0000256" key="2">
    <source>
        <dbReference type="ARBA" id="ARBA00022475"/>
    </source>
</evidence>
<evidence type="ECO:0000313" key="7">
    <source>
        <dbReference type="EMBL" id="MBK1877379.1"/>
    </source>
</evidence>
<keyword evidence="2" id="KW-1003">Cell membrane</keyword>
<evidence type="ECO:0000313" key="8">
    <source>
        <dbReference type="Proteomes" id="UP000617628"/>
    </source>
</evidence>
<keyword evidence="8" id="KW-1185">Reference proteome</keyword>
<feature type="transmembrane region" description="Helical" evidence="6">
    <location>
        <begin position="96"/>
        <end position="119"/>
    </location>
</feature>
<dbReference type="EMBL" id="JAENIL010000017">
    <property type="protein sequence ID" value="MBK1877379.1"/>
    <property type="molecule type" value="Genomic_DNA"/>
</dbReference>
<evidence type="ECO:0000256" key="6">
    <source>
        <dbReference type="SAM" id="Phobius"/>
    </source>
</evidence>
<feature type="transmembrane region" description="Helical" evidence="6">
    <location>
        <begin position="125"/>
        <end position="145"/>
    </location>
</feature>
<dbReference type="Proteomes" id="UP000617628">
    <property type="component" value="Unassembled WGS sequence"/>
</dbReference>
<sequence>MTPVFKKEFLGYFRSPVGYVILAAFHFAVIALALYFGYYRNSQATLFTLFVRLPWVLAIFIPAVGMRLWSEEKRSGSIELLFTLPISPRSAVVAKFLAALCFICVGLCLTFSLAITTSYLGDPDWGVIFSGYIGAALTSAAFLAITAACSALTKNQVIALVLSILICVLSTLIGSDWLAQFLANKVPTGMLDVLRLFSFEQHFEAMSRGLIDISAISFYVTLTLAFLGINMVVIER</sequence>
<keyword evidence="3 6" id="KW-0812">Transmembrane</keyword>
<dbReference type="RefSeq" id="WP_200355593.1">
    <property type="nucleotide sequence ID" value="NZ_JAENIL010000017.1"/>
</dbReference>
<evidence type="ECO:0000256" key="3">
    <source>
        <dbReference type="ARBA" id="ARBA00022692"/>
    </source>
</evidence>
<feature type="transmembrane region" description="Helical" evidence="6">
    <location>
        <begin position="216"/>
        <end position="234"/>
    </location>
</feature>
<dbReference type="InterPro" id="IPR051449">
    <property type="entry name" value="ABC-2_transporter_component"/>
</dbReference>
<keyword evidence="5 6" id="KW-0472">Membrane</keyword>
<proteinExistence type="predicted"/>
<evidence type="ECO:0000256" key="4">
    <source>
        <dbReference type="ARBA" id="ARBA00022989"/>
    </source>
</evidence>
<comment type="caution">
    <text evidence="7">The sequence shown here is derived from an EMBL/GenBank/DDBJ whole genome shotgun (WGS) entry which is preliminary data.</text>
</comment>
<dbReference type="PANTHER" id="PTHR30294">
    <property type="entry name" value="MEMBRANE COMPONENT OF ABC TRANSPORTER YHHJ-RELATED"/>
    <property type="match status" value="1"/>
</dbReference>
<dbReference type="GO" id="GO:0140359">
    <property type="term" value="F:ABC-type transporter activity"/>
    <property type="evidence" value="ECO:0007669"/>
    <property type="project" value="InterPro"/>
</dbReference>
<dbReference type="GO" id="GO:0005886">
    <property type="term" value="C:plasma membrane"/>
    <property type="evidence" value="ECO:0007669"/>
    <property type="project" value="UniProtKB-SubCell"/>
</dbReference>
<reference evidence="7" key="1">
    <citation type="submission" date="2021-01" db="EMBL/GenBank/DDBJ databases">
        <title>Modified the classification status of verrucomicrobia.</title>
        <authorList>
            <person name="Feng X."/>
        </authorList>
    </citation>
    <scope>NUCLEOTIDE SEQUENCE</scope>
    <source>
        <strain evidence="7">KCTC 13126</strain>
    </source>
</reference>
<feature type="transmembrane region" description="Helical" evidence="6">
    <location>
        <begin position="157"/>
        <end position="179"/>
    </location>
</feature>